<dbReference type="KEGG" id="sla:SERLADRAFT_457555"/>
<dbReference type="HOGENOM" id="CLU_2795527_0_0_1"/>
<sequence>MGHLEEYGGLVSDRNEAGRMSRWGPKGNANLDGLAEEGVESAGREIHGYHVRLGHIEFQGPCSGPVPV</sequence>
<dbReference type="GeneID" id="18817545"/>
<protein>
    <submittedName>
        <fullName evidence="2">Uncharacterized protein</fullName>
    </submittedName>
</protein>
<evidence type="ECO:0000256" key="1">
    <source>
        <dbReference type="SAM" id="MobiDB-lite"/>
    </source>
</evidence>
<reference evidence="2" key="1">
    <citation type="submission" date="2011-04" db="EMBL/GenBank/DDBJ databases">
        <title>Evolution of plant cell wall degrading machinery underlies the functional diversity of forest fungi.</title>
        <authorList>
            <consortium name="US DOE Joint Genome Institute (JGI-PGF)"/>
            <person name="Eastwood D.C."/>
            <person name="Floudas D."/>
            <person name="Binder M."/>
            <person name="Majcherczyk A."/>
            <person name="Schneider P."/>
            <person name="Aerts A."/>
            <person name="Asiegbu F.O."/>
            <person name="Baker S.E."/>
            <person name="Barry K."/>
            <person name="Bendiksby M."/>
            <person name="Blumentritt M."/>
            <person name="Coutinho P.M."/>
            <person name="Cullen D."/>
            <person name="Cullen D."/>
            <person name="Gathman A."/>
            <person name="Goodell B."/>
            <person name="Henrissat B."/>
            <person name="Ihrmark K."/>
            <person name="Kauserud H."/>
            <person name="Kohler A."/>
            <person name="LaButti K."/>
            <person name="Lapidus A."/>
            <person name="Lavin J.L."/>
            <person name="Lee Y.-H."/>
            <person name="Lindquist E."/>
            <person name="Lilly W."/>
            <person name="Lucas S."/>
            <person name="Morin E."/>
            <person name="Murat C."/>
            <person name="Oguiza J.A."/>
            <person name="Park J."/>
            <person name="Pisabarro A.G."/>
            <person name="Riley R."/>
            <person name="Rosling A."/>
            <person name="Salamov A."/>
            <person name="Schmidt O."/>
            <person name="Schmutz J."/>
            <person name="Skrede I."/>
            <person name="Stenlid J."/>
            <person name="Wiebenga A."/>
            <person name="Xie X."/>
            <person name="Kues U."/>
            <person name="Hibbett D.S."/>
            <person name="Hoffmeister D."/>
            <person name="Hogberg N."/>
            <person name="Martin F."/>
            <person name="Grigoriev I.V."/>
            <person name="Watkinson S.C."/>
        </authorList>
    </citation>
    <scope>NUCLEOTIDE SEQUENCE</scope>
    <source>
        <strain evidence="2">S7.9</strain>
    </source>
</reference>
<feature type="region of interest" description="Disordered" evidence="1">
    <location>
        <begin position="1"/>
        <end position="28"/>
    </location>
</feature>
<organism>
    <name type="scientific">Serpula lacrymans var. lacrymans (strain S7.9)</name>
    <name type="common">Dry rot fungus</name>
    <dbReference type="NCBI Taxonomy" id="578457"/>
    <lineage>
        <taxon>Eukaryota</taxon>
        <taxon>Fungi</taxon>
        <taxon>Dikarya</taxon>
        <taxon>Basidiomycota</taxon>
        <taxon>Agaricomycotina</taxon>
        <taxon>Agaricomycetes</taxon>
        <taxon>Agaricomycetidae</taxon>
        <taxon>Boletales</taxon>
        <taxon>Coniophorineae</taxon>
        <taxon>Serpulaceae</taxon>
        <taxon>Serpula</taxon>
    </lineage>
</organism>
<gene>
    <name evidence="2" type="ORF">SERLADRAFT_457555</name>
</gene>
<accession>F8NGV3</accession>
<dbReference type="Proteomes" id="UP000008064">
    <property type="component" value="Unassembled WGS sequence"/>
</dbReference>
<name>F8NGV3_SERL9</name>
<dbReference type="AlphaFoldDB" id="F8NGV3"/>
<dbReference type="EMBL" id="GL945429">
    <property type="protein sequence ID" value="EGO29595.1"/>
    <property type="molecule type" value="Genomic_DNA"/>
</dbReference>
<proteinExistence type="predicted"/>
<dbReference type="RefSeq" id="XP_007313837.1">
    <property type="nucleotide sequence ID" value="XM_007313775.1"/>
</dbReference>
<evidence type="ECO:0000313" key="2">
    <source>
        <dbReference type="EMBL" id="EGO29595.1"/>
    </source>
</evidence>